<dbReference type="AlphaFoldDB" id="A0A1X7U7G9"/>
<reference evidence="1" key="1">
    <citation type="submission" date="2017-05" db="UniProtKB">
        <authorList>
            <consortium name="EnsemblMetazoa"/>
        </authorList>
    </citation>
    <scope>IDENTIFICATION</scope>
</reference>
<organism evidence="1">
    <name type="scientific">Amphimedon queenslandica</name>
    <name type="common">Sponge</name>
    <dbReference type="NCBI Taxonomy" id="400682"/>
    <lineage>
        <taxon>Eukaryota</taxon>
        <taxon>Metazoa</taxon>
        <taxon>Porifera</taxon>
        <taxon>Demospongiae</taxon>
        <taxon>Heteroscleromorpha</taxon>
        <taxon>Haplosclerida</taxon>
        <taxon>Niphatidae</taxon>
        <taxon>Amphimedon</taxon>
    </lineage>
</organism>
<accession>A0A1X7U7G9</accession>
<proteinExistence type="predicted"/>
<dbReference type="InParanoid" id="A0A1X7U7G9"/>
<evidence type="ECO:0000313" key="1">
    <source>
        <dbReference type="EnsemblMetazoa" id="Aqu2.1.23449_001"/>
    </source>
</evidence>
<sequence length="52" mass="5712">MAVSTAGITLATVNSYDLVKNGISSVLSYKVFDISCEKTLKGKYTKKFFSQK</sequence>
<protein>
    <submittedName>
        <fullName evidence="1">Uncharacterized protein</fullName>
    </submittedName>
</protein>
<name>A0A1X7U7G9_AMPQE</name>
<dbReference type="EnsemblMetazoa" id="Aqu2.1.23449_001">
    <property type="protein sequence ID" value="Aqu2.1.23449_001"/>
    <property type="gene ID" value="Aqu2.1.23449"/>
</dbReference>